<keyword evidence="1" id="KW-0175">Coiled coil</keyword>
<evidence type="ECO:0000313" key="4">
    <source>
        <dbReference type="Proteomes" id="UP001642484"/>
    </source>
</evidence>
<gene>
    <name evidence="2" type="ORF">CCMP2556_LOCUS5806</name>
    <name evidence="3" type="ORF">CCMP2556_LOCUS5822</name>
</gene>
<organism evidence="2 4">
    <name type="scientific">Durusdinium trenchii</name>
    <dbReference type="NCBI Taxonomy" id="1381693"/>
    <lineage>
        <taxon>Eukaryota</taxon>
        <taxon>Sar</taxon>
        <taxon>Alveolata</taxon>
        <taxon>Dinophyceae</taxon>
        <taxon>Suessiales</taxon>
        <taxon>Symbiodiniaceae</taxon>
        <taxon>Durusdinium</taxon>
    </lineage>
</organism>
<evidence type="ECO:0000313" key="2">
    <source>
        <dbReference type="EMBL" id="CAK8999799.1"/>
    </source>
</evidence>
<evidence type="ECO:0000313" key="3">
    <source>
        <dbReference type="EMBL" id="CAK8999840.1"/>
    </source>
</evidence>
<keyword evidence="4" id="KW-1185">Reference proteome</keyword>
<dbReference type="EMBL" id="CAXAMN010002470">
    <property type="protein sequence ID" value="CAK8999799.1"/>
    <property type="molecule type" value="Genomic_DNA"/>
</dbReference>
<proteinExistence type="predicted"/>
<reference evidence="2 4" key="1">
    <citation type="submission" date="2024-02" db="EMBL/GenBank/DDBJ databases">
        <authorList>
            <person name="Chen Y."/>
            <person name="Shah S."/>
            <person name="Dougan E. K."/>
            <person name="Thang M."/>
            <person name="Chan C."/>
        </authorList>
    </citation>
    <scope>NUCLEOTIDE SEQUENCE [LARGE SCALE GENOMIC DNA]</scope>
</reference>
<dbReference type="Proteomes" id="UP001642484">
    <property type="component" value="Unassembled WGS sequence"/>
</dbReference>
<evidence type="ECO:0000256" key="1">
    <source>
        <dbReference type="SAM" id="Coils"/>
    </source>
</evidence>
<feature type="coiled-coil region" evidence="1">
    <location>
        <begin position="176"/>
        <end position="210"/>
    </location>
</feature>
<comment type="caution">
    <text evidence="2">The sequence shown here is derived from an EMBL/GenBank/DDBJ whole genome shotgun (WGS) entry which is preliminary data.</text>
</comment>
<sequence>MILQSCQTKDEIVKFINGVIEPETETFNLALFSSSGVTTWCPQFQNKADPKKGLADSIKWLNKNFTAKSCAAQAWPPDWAAALQKFIAEGVALPWRIYLCCSRAPEGKSEEILELVASLRSSNDSPAKGEPVLPINIVAFDPSIVGNDDEKAFFTEIGGPHGSFLIDTSAEDLVALDKMLKAVQVKRKQLDKLNKKLDKMEDLSERVAEDRALLQMQIALNNMLSNDLELCDWALKNEARPVESFEV</sequence>
<name>A0ABP0IEL6_9DINO</name>
<dbReference type="EMBL" id="CAXAMN010002481">
    <property type="protein sequence ID" value="CAK8999840.1"/>
    <property type="molecule type" value="Genomic_DNA"/>
</dbReference>
<accession>A0ABP0IEL6</accession>
<protein>
    <submittedName>
        <fullName evidence="2">Uncharacterized protein</fullName>
    </submittedName>
</protein>